<name>A0ACB8AN77_9AGAM</name>
<evidence type="ECO:0000313" key="1">
    <source>
        <dbReference type="EMBL" id="KAH7914386.1"/>
    </source>
</evidence>
<proteinExistence type="predicted"/>
<reference evidence="1" key="1">
    <citation type="journal article" date="2021" name="New Phytol.">
        <title>Evolutionary innovations through gain and loss of genes in the ectomycorrhizal Boletales.</title>
        <authorList>
            <person name="Wu G."/>
            <person name="Miyauchi S."/>
            <person name="Morin E."/>
            <person name="Kuo A."/>
            <person name="Drula E."/>
            <person name="Varga T."/>
            <person name="Kohler A."/>
            <person name="Feng B."/>
            <person name="Cao Y."/>
            <person name="Lipzen A."/>
            <person name="Daum C."/>
            <person name="Hundley H."/>
            <person name="Pangilinan J."/>
            <person name="Johnson J."/>
            <person name="Barry K."/>
            <person name="LaButti K."/>
            <person name="Ng V."/>
            <person name="Ahrendt S."/>
            <person name="Min B."/>
            <person name="Choi I.G."/>
            <person name="Park H."/>
            <person name="Plett J.M."/>
            <person name="Magnuson J."/>
            <person name="Spatafora J.W."/>
            <person name="Nagy L.G."/>
            <person name="Henrissat B."/>
            <person name="Grigoriev I.V."/>
            <person name="Yang Z.L."/>
            <person name="Xu J."/>
            <person name="Martin F.M."/>
        </authorList>
    </citation>
    <scope>NUCLEOTIDE SEQUENCE</scope>
    <source>
        <strain evidence="1">ATCC 28755</strain>
    </source>
</reference>
<comment type="caution">
    <text evidence="1">The sequence shown here is derived from an EMBL/GenBank/DDBJ whole genome shotgun (WGS) entry which is preliminary data.</text>
</comment>
<sequence length="498" mass="55175">MFGTTRKKNREEDVVPDSEPEREERRQSKRADEYTRKRRRLLQRTEVLQSQLDEVHPGKDNQPLLHPLASPPPAILIDDSPQGEGAEIPHLSPLQNTALLECSPPLQSLDVQGGTERVHLNHLVDEPTHTPIETYIRRRYPTPPPIATMEMTSSFDDDDDAQEGHQLNITHFAFVPPQPQIKQLNSTIKPIESLPSQSIPAPSTAPVTASKIITKNKRTFSNRFANDFPDSEVAKLMKCVGCDTRWTTRKSVAQKMLHLQACTKKHSLSDDTVRVLIRKELAILGKMELEKKNANVEEGTQTTTFLDAVLNPPKKLNKRLKALNTVRALSETRESILGKARSVLGNFAQPQIDSGEAQAFGKSALAGTSRLTVDMPCTQAFGESFLKRRARTMDDGVAREEEPPPPTQCFGVSGFSRRAKTMGIGLFEAQMAPSQLFDPILEIPKPDSGPHDMDAINLHAEGFCSQRSSVEMDELVQTPSPGTSVDSSLLDGHLIPCP</sequence>
<protein>
    <submittedName>
        <fullName evidence="1">Uncharacterized protein</fullName>
    </submittedName>
</protein>
<gene>
    <name evidence="1" type="ORF">BJ138DRAFT_1123537</name>
</gene>
<accession>A0ACB8AN77</accession>
<organism evidence="1 2">
    <name type="scientific">Hygrophoropsis aurantiaca</name>
    <dbReference type="NCBI Taxonomy" id="72124"/>
    <lineage>
        <taxon>Eukaryota</taxon>
        <taxon>Fungi</taxon>
        <taxon>Dikarya</taxon>
        <taxon>Basidiomycota</taxon>
        <taxon>Agaricomycotina</taxon>
        <taxon>Agaricomycetes</taxon>
        <taxon>Agaricomycetidae</taxon>
        <taxon>Boletales</taxon>
        <taxon>Coniophorineae</taxon>
        <taxon>Hygrophoropsidaceae</taxon>
        <taxon>Hygrophoropsis</taxon>
    </lineage>
</organism>
<keyword evidence="2" id="KW-1185">Reference proteome</keyword>
<evidence type="ECO:0000313" key="2">
    <source>
        <dbReference type="Proteomes" id="UP000790377"/>
    </source>
</evidence>
<dbReference type="Proteomes" id="UP000790377">
    <property type="component" value="Unassembled WGS sequence"/>
</dbReference>
<dbReference type="EMBL" id="MU267614">
    <property type="protein sequence ID" value="KAH7914386.1"/>
    <property type="molecule type" value="Genomic_DNA"/>
</dbReference>